<protein>
    <recommendedName>
        <fullName evidence="4">Polyketide cyclase / dehydrase and lipid transport</fullName>
    </recommendedName>
</protein>
<reference evidence="2 3" key="1">
    <citation type="submission" date="2017-06" db="EMBL/GenBank/DDBJ databases">
        <authorList>
            <person name="Kim H.J."/>
            <person name="Triplett B.A."/>
        </authorList>
    </citation>
    <scope>NUCLEOTIDE SEQUENCE [LARGE SCALE GENOMIC DNA]</scope>
    <source>
        <strain evidence="2 3">DSM 8800</strain>
    </source>
</reference>
<keyword evidence="3" id="KW-1185">Reference proteome</keyword>
<gene>
    <name evidence="2" type="ORF">SAMN06264855_101258</name>
</gene>
<dbReference type="EMBL" id="FZNQ01000001">
    <property type="protein sequence ID" value="SNR24392.1"/>
    <property type="molecule type" value="Genomic_DNA"/>
</dbReference>
<feature type="region of interest" description="Disordered" evidence="1">
    <location>
        <begin position="144"/>
        <end position="184"/>
    </location>
</feature>
<dbReference type="SUPFAM" id="SSF55961">
    <property type="entry name" value="Bet v1-like"/>
    <property type="match status" value="1"/>
</dbReference>
<accession>A0A238UQH7</accession>
<organism evidence="2 3">
    <name type="scientific">Halorubrum vacuolatum</name>
    <name type="common">Natronobacterium vacuolatum</name>
    <dbReference type="NCBI Taxonomy" id="63740"/>
    <lineage>
        <taxon>Archaea</taxon>
        <taxon>Methanobacteriati</taxon>
        <taxon>Methanobacteriota</taxon>
        <taxon>Stenosarchaea group</taxon>
        <taxon>Halobacteria</taxon>
        <taxon>Halobacteriales</taxon>
        <taxon>Haloferacaceae</taxon>
        <taxon>Halorubrum</taxon>
    </lineage>
</organism>
<proteinExistence type="predicted"/>
<sequence length="184" mass="20144">MRQVEVTADLRAQRQDVLDALGPEALIRLEGTYEVDAVREAEGGWLVTASTIVGDEIVEMTLSVDTVENGYAYELVDGGFFEELHTTILVTDPPAEVRAEIDAPDLTRVTLNSTFTFGGPLARVKDWFATSNRRTELRRAVARLGEEVTDERDQVGGETDDGDDDRGGDGNRDADRDRDGAAGR</sequence>
<evidence type="ECO:0000313" key="3">
    <source>
        <dbReference type="Proteomes" id="UP000198397"/>
    </source>
</evidence>
<dbReference type="OrthoDB" id="262877at2157"/>
<name>A0A238UQH7_HALVU</name>
<evidence type="ECO:0000256" key="1">
    <source>
        <dbReference type="SAM" id="MobiDB-lite"/>
    </source>
</evidence>
<dbReference type="Proteomes" id="UP000198397">
    <property type="component" value="Unassembled WGS sequence"/>
</dbReference>
<dbReference type="AlphaFoldDB" id="A0A238UQH7"/>
<evidence type="ECO:0000313" key="2">
    <source>
        <dbReference type="EMBL" id="SNR24392.1"/>
    </source>
</evidence>
<feature type="compositionally biased region" description="Basic and acidic residues" evidence="1">
    <location>
        <begin position="165"/>
        <end position="184"/>
    </location>
</feature>
<evidence type="ECO:0008006" key="4">
    <source>
        <dbReference type="Google" id="ProtNLM"/>
    </source>
</evidence>
<dbReference type="RefSeq" id="WP_089383237.1">
    <property type="nucleotide sequence ID" value="NZ_FZNQ01000001.1"/>
</dbReference>